<keyword evidence="3" id="KW-1185">Reference proteome</keyword>
<feature type="region of interest" description="Disordered" evidence="1">
    <location>
        <begin position="116"/>
        <end position="135"/>
    </location>
</feature>
<evidence type="ECO:0000313" key="3">
    <source>
        <dbReference type="Proteomes" id="UP001162131"/>
    </source>
</evidence>
<protein>
    <submittedName>
        <fullName evidence="2">Uncharacterized protein</fullName>
    </submittedName>
</protein>
<sequence>MRTSSRDGISTPHSIYFAKPSPFESKKNFIRAQYKHQFLLERAHSSFLVQRYKDELADRSFRRFYNSPFASNPLAQYEINAHKRDMEKKLKIKKKPKILHDKDYFLRAKVMSRMKSRQSERNIKSADRAFRKSKDKAAELSIDSFKGLKDHSFRRSWGKLFVMDPHLFKSERE</sequence>
<feature type="compositionally biased region" description="Basic and acidic residues" evidence="1">
    <location>
        <begin position="117"/>
        <end position="135"/>
    </location>
</feature>
<accession>A0AAU9IJV1</accession>
<evidence type="ECO:0000313" key="2">
    <source>
        <dbReference type="EMBL" id="CAG9314747.1"/>
    </source>
</evidence>
<comment type="caution">
    <text evidence="2">The sequence shown here is derived from an EMBL/GenBank/DDBJ whole genome shotgun (WGS) entry which is preliminary data.</text>
</comment>
<name>A0AAU9IJV1_9CILI</name>
<dbReference type="AlphaFoldDB" id="A0AAU9IJV1"/>
<organism evidence="2 3">
    <name type="scientific">Blepharisma stoltei</name>
    <dbReference type="NCBI Taxonomy" id="1481888"/>
    <lineage>
        <taxon>Eukaryota</taxon>
        <taxon>Sar</taxon>
        <taxon>Alveolata</taxon>
        <taxon>Ciliophora</taxon>
        <taxon>Postciliodesmatophora</taxon>
        <taxon>Heterotrichea</taxon>
        <taxon>Heterotrichida</taxon>
        <taxon>Blepharismidae</taxon>
        <taxon>Blepharisma</taxon>
    </lineage>
</organism>
<dbReference type="EMBL" id="CAJZBQ010000012">
    <property type="protein sequence ID" value="CAG9314747.1"/>
    <property type="molecule type" value="Genomic_DNA"/>
</dbReference>
<gene>
    <name evidence="2" type="ORF">BSTOLATCC_MIC11742</name>
</gene>
<evidence type="ECO:0000256" key="1">
    <source>
        <dbReference type="SAM" id="MobiDB-lite"/>
    </source>
</evidence>
<reference evidence="2" key="1">
    <citation type="submission" date="2021-09" db="EMBL/GenBank/DDBJ databases">
        <authorList>
            <consortium name="AG Swart"/>
            <person name="Singh M."/>
            <person name="Singh A."/>
            <person name="Seah K."/>
            <person name="Emmerich C."/>
        </authorList>
    </citation>
    <scope>NUCLEOTIDE SEQUENCE</scope>
    <source>
        <strain evidence="2">ATCC30299</strain>
    </source>
</reference>
<proteinExistence type="predicted"/>
<dbReference type="Proteomes" id="UP001162131">
    <property type="component" value="Unassembled WGS sequence"/>
</dbReference>